<evidence type="ECO:0000256" key="1">
    <source>
        <dbReference type="ARBA" id="ARBA00004225"/>
    </source>
</evidence>
<dbReference type="Gene3D" id="1.50.40.10">
    <property type="entry name" value="Mitochondrial carrier domain"/>
    <property type="match status" value="1"/>
</dbReference>
<dbReference type="GO" id="GO:0031966">
    <property type="term" value="C:mitochondrial membrane"/>
    <property type="evidence" value="ECO:0007669"/>
    <property type="project" value="UniProtKB-SubCell"/>
</dbReference>
<evidence type="ECO:0000256" key="8">
    <source>
        <dbReference type="ARBA" id="ARBA00023136"/>
    </source>
</evidence>
<keyword evidence="12" id="KW-1185">Reference proteome</keyword>
<feature type="repeat" description="Solcar" evidence="9">
    <location>
        <begin position="204"/>
        <end position="292"/>
    </location>
</feature>
<keyword evidence="5" id="KW-0677">Repeat</keyword>
<evidence type="ECO:0000256" key="3">
    <source>
        <dbReference type="ARBA" id="ARBA00022448"/>
    </source>
</evidence>
<keyword evidence="6" id="KW-1133">Transmembrane helix</keyword>
<proteinExistence type="inferred from homology"/>
<protein>
    <submittedName>
        <fullName evidence="11">Mitochondrial Carrier (MC) Family</fullName>
    </submittedName>
</protein>
<keyword evidence="7" id="KW-0496">Mitochondrion</keyword>
<dbReference type="OrthoDB" id="193856at2759"/>
<feature type="repeat" description="Solcar" evidence="9">
    <location>
        <begin position="13"/>
        <end position="97"/>
    </location>
</feature>
<dbReference type="Proteomes" id="UP000243579">
    <property type="component" value="Unassembled WGS sequence"/>
</dbReference>
<feature type="repeat" description="Solcar" evidence="9">
    <location>
        <begin position="108"/>
        <end position="197"/>
    </location>
</feature>
<comment type="subcellular location">
    <subcellularLocation>
        <location evidence="1">Mitochondrion membrane</location>
        <topology evidence="1">Multi-pass membrane protein</topology>
    </subcellularLocation>
</comment>
<dbReference type="GO" id="GO:0022857">
    <property type="term" value="F:transmembrane transporter activity"/>
    <property type="evidence" value="ECO:0007669"/>
    <property type="project" value="TreeGrafter"/>
</dbReference>
<evidence type="ECO:0000256" key="2">
    <source>
        <dbReference type="ARBA" id="ARBA00006375"/>
    </source>
</evidence>
<dbReference type="PROSITE" id="PS50920">
    <property type="entry name" value="SOLCAR"/>
    <property type="match status" value="3"/>
</dbReference>
<evidence type="ECO:0000256" key="5">
    <source>
        <dbReference type="ARBA" id="ARBA00022737"/>
    </source>
</evidence>
<dbReference type="PANTHER" id="PTHR45624:SF10">
    <property type="entry name" value="SLC (SOLUTE CARRIER) HOMOLOG"/>
    <property type="match status" value="1"/>
</dbReference>
<evidence type="ECO:0000256" key="6">
    <source>
        <dbReference type="ARBA" id="ARBA00022989"/>
    </source>
</evidence>
<dbReference type="AlphaFoldDB" id="A0A1V9YI98"/>
<dbReference type="STRING" id="1202772.A0A1V9YI98"/>
<dbReference type="EMBL" id="JNBR01001685">
    <property type="protein sequence ID" value="OQR85430.1"/>
    <property type="molecule type" value="Genomic_DNA"/>
</dbReference>
<organism evidence="11 12">
    <name type="scientific">Achlya hypogyna</name>
    <name type="common">Oomycete</name>
    <name type="synonym">Protoachlya hypogyna</name>
    <dbReference type="NCBI Taxonomy" id="1202772"/>
    <lineage>
        <taxon>Eukaryota</taxon>
        <taxon>Sar</taxon>
        <taxon>Stramenopiles</taxon>
        <taxon>Oomycota</taxon>
        <taxon>Saprolegniomycetes</taxon>
        <taxon>Saprolegniales</taxon>
        <taxon>Achlyaceae</taxon>
        <taxon>Achlya</taxon>
    </lineage>
</organism>
<evidence type="ECO:0000256" key="10">
    <source>
        <dbReference type="RuleBase" id="RU000488"/>
    </source>
</evidence>
<dbReference type="InterPro" id="IPR023395">
    <property type="entry name" value="MCP_dom_sf"/>
</dbReference>
<comment type="caution">
    <text evidence="11">The sequence shown here is derived from an EMBL/GenBank/DDBJ whole genome shotgun (WGS) entry which is preliminary data.</text>
</comment>
<dbReference type="PANTHER" id="PTHR45624">
    <property type="entry name" value="MITOCHONDRIAL BASIC AMINO ACIDS TRANSPORTER-RELATED"/>
    <property type="match status" value="1"/>
</dbReference>
<dbReference type="InterPro" id="IPR050567">
    <property type="entry name" value="Mitochondrial_Carrier"/>
</dbReference>
<dbReference type="Pfam" id="PF00153">
    <property type="entry name" value="Mito_carr"/>
    <property type="match status" value="3"/>
</dbReference>
<accession>A0A1V9YI98</accession>
<evidence type="ECO:0000256" key="9">
    <source>
        <dbReference type="PROSITE-ProRule" id="PRU00282"/>
    </source>
</evidence>
<keyword evidence="4 9" id="KW-0812">Transmembrane</keyword>
<name>A0A1V9YI98_ACHHY</name>
<evidence type="ECO:0000313" key="12">
    <source>
        <dbReference type="Proteomes" id="UP000243579"/>
    </source>
</evidence>
<dbReference type="SUPFAM" id="SSF103506">
    <property type="entry name" value="Mitochondrial carrier"/>
    <property type="match status" value="1"/>
</dbReference>
<dbReference type="InterPro" id="IPR018108">
    <property type="entry name" value="MCP_transmembrane"/>
</dbReference>
<evidence type="ECO:0000313" key="11">
    <source>
        <dbReference type="EMBL" id="OQR85430.1"/>
    </source>
</evidence>
<evidence type="ECO:0000256" key="4">
    <source>
        <dbReference type="ARBA" id="ARBA00022692"/>
    </source>
</evidence>
<comment type="similarity">
    <text evidence="2 10">Belongs to the mitochondrial carrier (TC 2.A.29) family.</text>
</comment>
<sequence length="294" mass="31830">MATEEATAPSAFRSAAIDFAAGCIGGGSGIVVGQPFDTIKVRLQTHGAFYSGPYDCTLHTWKHEGVRGFFKGLASPLFGSLWTSAIVFGAYGSALRFLEKGQPPAAEPRLSSVFSAGSIAGLLQSIALCPTDLVKCQLQAQDGYTKARPFAGPLECVQHIYGRNGIRGLFLGFWPTILRDSYSFGVYFYVYEAMKRSLITKRVDDTTSMLVAGGAAGVISWGLVYPIDVVKSCIQTLPGDSTATEKSMRYQVQRLIKEQGYKPFTKGLGTTLLRAFPVNAVTFFVYEHTVLLLS</sequence>
<keyword evidence="3 10" id="KW-0813">Transport</keyword>
<evidence type="ECO:0000256" key="7">
    <source>
        <dbReference type="ARBA" id="ARBA00023128"/>
    </source>
</evidence>
<keyword evidence="8 9" id="KW-0472">Membrane</keyword>
<gene>
    <name evidence="11" type="ORF">ACHHYP_11840</name>
</gene>
<reference evidence="11 12" key="1">
    <citation type="journal article" date="2014" name="Genome Biol. Evol.">
        <title>The secreted proteins of Achlya hypogyna and Thraustotheca clavata identify the ancestral oomycete secretome and reveal gene acquisitions by horizontal gene transfer.</title>
        <authorList>
            <person name="Misner I."/>
            <person name="Blouin N."/>
            <person name="Leonard G."/>
            <person name="Richards T.A."/>
            <person name="Lane C.E."/>
        </authorList>
    </citation>
    <scope>NUCLEOTIDE SEQUENCE [LARGE SCALE GENOMIC DNA]</scope>
    <source>
        <strain evidence="11 12">ATCC 48635</strain>
    </source>
</reference>